<evidence type="ECO:0000313" key="2">
    <source>
        <dbReference type="Proteomes" id="UP000649829"/>
    </source>
</evidence>
<dbReference type="Proteomes" id="UP000649829">
    <property type="component" value="Unassembled WGS sequence"/>
</dbReference>
<organism evidence="1 2">
    <name type="scientific">Pseudooceanicola nanhaiensis</name>
    <dbReference type="NCBI Taxonomy" id="375761"/>
    <lineage>
        <taxon>Bacteria</taxon>
        <taxon>Pseudomonadati</taxon>
        <taxon>Pseudomonadota</taxon>
        <taxon>Alphaproteobacteria</taxon>
        <taxon>Rhodobacterales</taxon>
        <taxon>Paracoccaceae</taxon>
        <taxon>Pseudooceanicola</taxon>
    </lineage>
</organism>
<comment type="caution">
    <text evidence="1">The sequence shown here is derived from an EMBL/GenBank/DDBJ whole genome shotgun (WGS) entry which is preliminary data.</text>
</comment>
<dbReference type="AlphaFoldDB" id="A0A917WBD8"/>
<dbReference type="EMBL" id="BMLF01000001">
    <property type="protein sequence ID" value="GGL86814.1"/>
    <property type="molecule type" value="Genomic_DNA"/>
</dbReference>
<keyword evidence="2" id="KW-1185">Reference proteome</keyword>
<gene>
    <name evidence="1" type="ORF">GCM10011534_05860</name>
</gene>
<proteinExistence type="predicted"/>
<protein>
    <recommendedName>
        <fullName evidence="3">Phosphoadenosine phosphosulfate reductase</fullName>
    </recommendedName>
</protein>
<dbReference type="RefSeq" id="WP_028285514.1">
    <property type="nucleotide sequence ID" value="NZ_BMLF01000001.1"/>
</dbReference>
<sequence length="319" mass="35581">MNETDTAFGRSLAGLDASDWLREFVDIAEEHGYFQPLGKHHFAALVERGVTLLVTFETLPAIRTEGEPLGWQMVRDHGWSHLCIASDTDTWFRDPKVYGFFDRLIDDGFLEDFERVVFYGAGPCGYAAAAFSVAAPGATVLAVAPQATLDPGLTLWDDRFPEMRRVDFTDRYGFAPDMIEAAERAFVIFDPTILQDAAHAALFRRPNVTYLRMRRMGPAIETDLKTMRILPRLLELAGTGRLTPRSFARLARTRRSHPPYLRRLLAAVEAAERPGLALALCRNVVSRMKAPRFARRLETLEAAAPAPEAEAEAEAARSG</sequence>
<reference evidence="1" key="2">
    <citation type="submission" date="2020-09" db="EMBL/GenBank/DDBJ databases">
        <authorList>
            <person name="Sun Q."/>
            <person name="Zhou Y."/>
        </authorList>
    </citation>
    <scope>NUCLEOTIDE SEQUENCE</scope>
    <source>
        <strain evidence="1">CGMCC 1.6293</strain>
    </source>
</reference>
<evidence type="ECO:0000313" key="1">
    <source>
        <dbReference type="EMBL" id="GGL86814.1"/>
    </source>
</evidence>
<accession>A0A917WBD8</accession>
<evidence type="ECO:0008006" key="3">
    <source>
        <dbReference type="Google" id="ProtNLM"/>
    </source>
</evidence>
<reference evidence="1" key="1">
    <citation type="journal article" date="2014" name="Int. J. Syst. Evol. Microbiol.">
        <title>Complete genome sequence of Corynebacterium casei LMG S-19264T (=DSM 44701T), isolated from a smear-ripened cheese.</title>
        <authorList>
            <consortium name="US DOE Joint Genome Institute (JGI-PGF)"/>
            <person name="Walter F."/>
            <person name="Albersmeier A."/>
            <person name="Kalinowski J."/>
            <person name="Ruckert C."/>
        </authorList>
    </citation>
    <scope>NUCLEOTIDE SEQUENCE</scope>
    <source>
        <strain evidence="1">CGMCC 1.6293</strain>
    </source>
</reference>
<name>A0A917WBD8_9RHOB</name>